<proteinExistence type="predicted"/>
<protein>
    <submittedName>
        <fullName evidence="1">Uncharacterized protein</fullName>
    </submittedName>
</protein>
<name>A0A1Y1KYY2_PHOPY</name>
<reference evidence="1" key="1">
    <citation type="journal article" date="2016" name="Sci. Rep.">
        <title>Molecular characterization of firefly nuptial gifts: a multi-omics approach sheds light on postcopulatory sexual selection.</title>
        <authorList>
            <person name="Al-Wathiqui N."/>
            <person name="Fallon T.R."/>
            <person name="South A."/>
            <person name="Weng J.K."/>
            <person name="Lewis S.M."/>
        </authorList>
    </citation>
    <scope>NUCLEOTIDE SEQUENCE</scope>
</reference>
<sequence length="283" mass="32490">MTEEFYATLLSNSSMEYFPSNTTSNFVTQLPKRIRLNGRWCVGVSEIQYPCSFASISEIDNLIYYRVTPPEDLSAKRVLKNAADFFRDDSEQITYHANGWHVIRFASGNYDTVEDVVREMNKHEIIGRLVTLEYYTLTKRVSVQIKTETLSILGFSERLALQLGFRPEQNIVQDPVPPHPASIWIGLPSQMFIYCDIVEPQIVGNVVSPLMRIVNITAENYNYGCHKDVVFSPTHYIPVMIKEFENIEINIRTDTGQSMPFEFGTLSLKLHFKKWGVHTNSTT</sequence>
<evidence type="ECO:0000313" key="1">
    <source>
        <dbReference type="EMBL" id="JAV64087.1"/>
    </source>
</evidence>
<organism evidence="1">
    <name type="scientific">Photinus pyralis</name>
    <name type="common">Common eastern firefly</name>
    <name type="synonym">Lampyris pyralis</name>
    <dbReference type="NCBI Taxonomy" id="7054"/>
    <lineage>
        <taxon>Eukaryota</taxon>
        <taxon>Metazoa</taxon>
        <taxon>Ecdysozoa</taxon>
        <taxon>Arthropoda</taxon>
        <taxon>Hexapoda</taxon>
        <taxon>Insecta</taxon>
        <taxon>Pterygota</taxon>
        <taxon>Neoptera</taxon>
        <taxon>Endopterygota</taxon>
        <taxon>Coleoptera</taxon>
        <taxon>Polyphaga</taxon>
        <taxon>Elateriformia</taxon>
        <taxon>Elateroidea</taxon>
        <taxon>Lampyridae</taxon>
        <taxon>Lampyrinae</taxon>
        <taxon>Photinus</taxon>
    </lineage>
</organism>
<dbReference type="AlphaFoldDB" id="A0A1Y1KYY2"/>
<dbReference type="EMBL" id="GEZM01075410">
    <property type="protein sequence ID" value="JAV64087.1"/>
    <property type="molecule type" value="Transcribed_RNA"/>
</dbReference>
<accession>A0A1Y1KYY2</accession>
<dbReference type="EMBL" id="GEZM01075409">
    <property type="protein sequence ID" value="JAV64090.1"/>
    <property type="molecule type" value="Transcribed_RNA"/>
</dbReference>